<organism evidence="3 4">
    <name type="scientific">Coemansia aciculifera</name>
    <dbReference type="NCBI Taxonomy" id="417176"/>
    <lineage>
        <taxon>Eukaryota</taxon>
        <taxon>Fungi</taxon>
        <taxon>Fungi incertae sedis</taxon>
        <taxon>Zoopagomycota</taxon>
        <taxon>Kickxellomycotina</taxon>
        <taxon>Kickxellomycetes</taxon>
        <taxon>Kickxellales</taxon>
        <taxon>Kickxellaceae</taxon>
        <taxon>Coemansia</taxon>
    </lineage>
</organism>
<dbReference type="Gene3D" id="3.40.50.10540">
    <property type="entry name" value="Crotonobetainyl-coa:carnitine coa-transferase, domain 1"/>
    <property type="match status" value="2"/>
</dbReference>
<dbReference type="InterPro" id="IPR003673">
    <property type="entry name" value="CoA-Trfase_fam_III"/>
</dbReference>
<evidence type="ECO:0000313" key="4">
    <source>
        <dbReference type="Proteomes" id="UP001140074"/>
    </source>
</evidence>
<evidence type="ECO:0000256" key="2">
    <source>
        <dbReference type="ARBA" id="ARBA00022679"/>
    </source>
</evidence>
<dbReference type="GO" id="GO:0047369">
    <property type="term" value="F:succinate-hydroxymethylglutarate CoA-transferase activity"/>
    <property type="evidence" value="ECO:0007669"/>
    <property type="project" value="TreeGrafter"/>
</dbReference>
<comment type="caution">
    <text evidence="3">The sequence shown here is derived from an EMBL/GenBank/DDBJ whole genome shotgun (WGS) entry which is preliminary data.</text>
</comment>
<protein>
    <recommendedName>
        <fullName evidence="5">CoA-transferase family III</fullName>
    </recommendedName>
</protein>
<dbReference type="Pfam" id="PF02515">
    <property type="entry name" value="CoA_transf_3"/>
    <property type="match status" value="1"/>
</dbReference>
<accession>A0A9W8IJP0</accession>
<name>A0A9W8IJP0_9FUNG</name>
<evidence type="ECO:0000256" key="1">
    <source>
        <dbReference type="ARBA" id="ARBA00008383"/>
    </source>
</evidence>
<dbReference type="PANTHER" id="PTHR48207:SF3">
    <property type="entry name" value="SUCCINATE--HYDROXYMETHYLGLUTARATE COA-TRANSFERASE"/>
    <property type="match status" value="1"/>
</dbReference>
<proteinExistence type="inferred from homology"/>
<evidence type="ECO:0008006" key="5">
    <source>
        <dbReference type="Google" id="ProtNLM"/>
    </source>
</evidence>
<keyword evidence="4" id="KW-1185">Reference proteome</keyword>
<dbReference type="AlphaFoldDB" id="A0A9W8IJP0"/>
<keyword evidence="2" id="KW-0808">Transferase</keyword>
<dbReference type="InterPro" id="IPR050483">
    <property type="entry name" value="CoA-transferase_III_domain"/>
</dbReference>
<dbReference type="EMBL" id="JANBUY010000053">
    <property type="protein sequence ID" value="KAJ2865746.1"/>
    <property type="molecule type" value="Genomic_DNA"/>
</dbReference>
<comment type="similarity">
    <text evidence="1">Belongs to the CoA-transferase III family.</text>
</comment>
<dbReference type="SUPFAM" id="SSF89796">
    <property type="entry name" value="CoA-transferase family III (CaiB/BaiF)"/>
    <property type="match status" value="1"/>
</dbReference>
<gene>
    <name evidence="3" type="ORF">GGH94_002032</name>
</gene>
<sequence length="457" mass="49755">MRPKLLTLGIWRARAAMPSRVRYHSTDTFAKDMPAGPLAGIRVLDLTRILAGPYCTMLLGDLGAQVIKVEHPTRGDDTRSWGPPFKLYERKVAGTHRGPLYRDPPAFAGESAYYLCVNRNKQSIAVDMRTDEGRQILIDLARSSDVLVENYVPGKLAQYGLSYEKLREVNPRLVYASITGYGSTGPYSGRPGYDVIIEAEAGLMHITGEEGGGPVKVGVAVTDIMTGLYVHGAIMAALISRSSTGRGQHLDASLLQTQVSMLANIGSNYLIGGTEAQRWGTRHASIAPYQVFATKDGSICIGAGNNAQFSSLCHTLRYPDLPNDPRFRTNSDRVKNRVELVAIINQVLSEMTTEEVLDMLEGCGLPYGPVNNVAQTFAHPQVVARGVVRKIHHPYAGTIRVVGPAVEYSESTVDVRLPPPMLGQHTELVLKSVLGYSDQQIERAVSGGGATIYNYSR</sequence>
<dbReference type="Proteomes" id="UP001140074">
    <property type="component" value="Unassembled WGS sequence"/>
</dbReference>
<dbReference type="GO" id="GO:0005739">
    <property type="term" value="C:mitochondrion"/>
    <property type="evidence" value="ECO:0007669"/>
    <property type="project" value="TreeGrafter"/>
</dbReference>
<evidence type="ECO:0000313" key="3">
    <source>
        <dbReference type="EMBL" id="KAJ2865746.1"/>
    </source>
</evidence>
<reference evidence="3" key="1">
    <citation type="submission" date="2022-07" db="EMBL/GenBank/DDBJ databases">
        <title>Phylogenomic reconstructions and comparative analyses of Kickxellomycotina fungi.</title>
        <authorList>
            <person name="Reynolds N.K."/>
            <person name="Stajich J.E."/>
            <person name="Barry K."/>
            <person name="Grigoriev I.V."/>
            <person name="Crous P."/>
            <person name="Smith M.E."/>
        </authorList>
    </citation>
    <scope>NUCLEOTIDE SEQUENCE</scope>
    <source>
        <strain evidence="3">RSA 476</strain>
    </source>
</reference>
<dbReference type="PANTHER" id="PTHR48207">
    <property type="entry name" value="SUCCINATE--HYDROXYMETHYLGLUTARATE COA-TRANSFERASE"/>
    <property type="match status" value="1"/>
</dbReference>
<dbReference type="InterPro" id="IPR023606">
    <property type="entry name" value="CoA-Trfase_III_dom_1_sf"/>
</dbReference>